<accession>A0ABP9PB48</accession>
<evidence type="ECO:0000259" key="4">
    <source>
        <dbReference type="Pfam" id="PF05368"/>
    </source>
</evidence>
<organism evidence="5 6">
    <name type="scientific">Pseudonocardia adelaidensis</name>
    <dbReference type="NCBI Taxonomy" id="648754"/>
    <lineage>
        <taxon>Bacteria</taxon>
        <taxon>Bacillati</taxon>
        <taxon>Actinomycetota</taxon>
        <taxon>Actinomycetes</taxon>
        <taxon>Pseudonocardiales</taxon>
        <taxon>Pseudonocardiaceae</taxon>
        <taxon>Pseudonocardia</taxon>
    </lineage>
</organism>
<dbReference type="PANTHER" id="PTHR42748">
    <property type="entry name" value="NITROGEN METABOLITE REPRESSION PROTEIN NMRA FAMILY MEMBER"/>
    <property type="match status" value="1"/>
</dbReference>
<feature type="compositionally biased region" description="Low complexity" evidence="3">
    <location>
        <begin position="308"/>
        <end position="321"/>
    </location>
</feature>
<keyword evidence="6" id="KW-1185">Reference proteome</keyword>
<feature type="region of interest" description="Disordered" evidence="3">
    <location>
        <begin position="303"/>
        <end position="358"/>
    </location>
</feature>
<proteinExistence type="inferred from homology"/>
<reference evidence="6" key="1">
    <citation type="journal article" date="2019" name="Int. J. Syst. Evol. Microbiol.">
        <title>The Global Catalogue of Microorganisms (GCM) 10K type strain sequencing project: providing services to taxonomists for standard genome sequencing and annotation.</title>
        <authorList>
            <consortium name="The Broad Institute Genomics Platform"/>
            <consortium name="The Broad Institute Genome Sequencing Center for Infectious Disease"/>
            <person name="Wu L."/>
            <person name="Ma J."/>
        </authorList>
    </citation>
    <scope>NUCLEOTIDE SEQUENCE [LARGE SCALE GENOMIC DNA]</scope>
    <source>
        <strain evidence="6">JCM 18302</strain>
    </source>
</reference>
<dbReference type="InterPro" id="IPR036291">
    <property type="entry name" value="NAD(P)-bd_dom_sf"/>
</dbReference>
<dbReference type="Proteomes" id="UP001500804">
    <property type="component" value="Unassembled WGS sequence"/>
</dbReference>
<sequence>MSAESAPVLVTGATGRQGGATARELLAAGVPVRALVRDPATARAKAVEALGAELVTGDLHDRGSVVRAADGARAVFSVQMAPATVDGFDFDGEVTQGVNLVEGAKAAGVPQFVHTSVTGAGQHTEHPAWARGRWSVEPAFRAKSAIQDRVRAAGFPHWTILKPGFFMDNFRPSMAFLFPRGIEGGLVSVLAPDTRLSLVAVDDIGRAAAAAVAAPERVDGVELELASDYLSMTEIAEVLSRALGTSLTAPDMTEEEALAAGMPPMGASHEWMNVAGQPGRPEFARALGIPLTSFDAWARERMRPTPDPSALLRGAAASAASRRSRRTTRRRSRGARRPGSSRRPAPGSSRAGRCRGAR</sequence>
<name>A0ABP9PB48_9PSEU</name>
<keyword evidence="2" id="KW-0521">NADP</keyword>
<dbReference type="InterPro" id="IPR008030">
    <property type="entry name" value="NmrA-like"/>
</dbReference>
<evidence type="ECO:0000256" key="3">
    <source>
        <dbReference type="SAM" id="MobiDB-lite"/>
    </source>
</evidence>
<dbReference type="PANTHER" id="PTHR42748:SF7">
    <property type="entry name" value="NMRA LIKE REDOX SENSOR 1-RELATED"/>
    <property type="match status" value="1"/>
</dbReference>
<dbReference type="InterPro" id="IPR051164">
    <property type="entry name" value="NmrA-like_oxidored"/>
</dbReference>
<evidence type="ECO:0000313" key="5">
    <source>
        <dbReference type="EMBL" id="GAA5141489.1"/>
    </source>
</evidence>
<dbReference type="CDD" id="cd05251">
    <property type="entry name" value="NmrA_like_SDR_a"/>
    <property type="match status" value="1"/>
</dbReference>
<evidence type="ECO:0000256" key="2">
    <source>
        <dbReference type="ARBA" id="ARBA00022857"/>
    </source>
</evidence>
<dbReference type="Pfam" id="PF05368">
    <property type="entry name" value="NmrA"/>
    <property type="match status" value="1"/>
</dbReference>
<protein>
    <submittedName>
        <fullName evidence="5">NmrA/HSCARG family protein</fullName>
    </submittedName>
</protein>
<evidence type="ECO:0000313" key="6">
    <source>
        <dbReference type="Proteomes" id="UP001500804"/>
    </source>
</evidence>
<dbReference type="SUPFAM" id="SSF51735">
    <property type="entry name" value="NAD(P)-binding Rossmann-fold domains"/>
    <property type="match status" value="1"/>
</dbReference>
<feature type="domain" description="NmrA-like" evidence="4">
    <location>
        <begin position="8"/>
        <end position="259"/>
    </location>
</feature>
<dbReference type="Gene3D" id="3.90.25.10">
    <property type="entry name" value="UDP-galactose 4-epimerase, domain 1"/>
    <property type="match status" value="1"/>
</dbReference>
<gene>
    <name evidence="5" type="ORF">GCM10023320_80610</name>
</gene>
<feature type="compositionally biased region" description="Basic residues" evidence="3">
    <location>
        <begin position="322"/>
        <end position="340"/>
    </location>
</feature>
<feature type="compositionally biased region" description="Low complexity" evidence="3">
    <location>
        <begin position="341"/>
        <end position="351"/>
    </location>
</feature>
<dbReference type="Gene3D" id="3.40.50.720">
    <property type="entry name" value="NAD(P)-binding Rossmann-like Domain"/>
    <property type="match status" value="1"/>
</dbReference>
<comment type="similarity">
    <text evidence="1">Belongs to the NmrA-type oxidoreductase family.</text>
</comment>
<dbReference type="EMBL" id="BAABJO010000053">
    <property type="protein sequence ID" value="GAA5141489.1"/>
    <property type="molecule type" value="Genomic_DNA"/>
</dbReference>
<evidence type="ECO:0000256" key="1">
    <source>
        <dbReference type="ARBA" id="ARBA00006328"/>
    </source>
</evidence>
<comment type="caution">
    <text evidence="5">The sequence shown here is derived from an EMBL/GenBank/DDBJ whole genome shotgun (WGS) entry which is preliminary data.</text>
</comment>